<gene>
    <name evidence="9" type="ORF">Slin15195_G074250</name>
</gene>
<keyword evidence="4" id="KW-0732">Signal</keyword>
<dbReference type="EMBL" id="CP099423">
    <property type="protein sequence ID" value="USW54106.1"/>
    <property type="molecule type" value="Genomic_DNA"/>
</dbReference>
<evidence type="ECO:0000256" key="1">
    <source>
        <dbReference type="ARBA" id="ARBA00006249"/>
    </source>
</evidence>
<evidence type="ECO:0000256" key="6">
    <source>
        <dbReference type="ARBA" id="ARBA00022837"/>
    </source>
</evidence>
<sequence length="539" mass="58201">MLSLELVREAPEQTTIANNSVDRRSRCDIYSRKQPCSQACQLKLTVLAALQTHSASHQLKDCDGSVPPQTASSTTREPPYYQAPWMPGVTLSISATLLCLTDVGWNDTVNVRVWLPFEDWNGRLWALGGGGYSSSFGVLYLTQAVAKGYAAIATDSGHESGIETAMRLDWALSSPGNANVELIEDLAYKALDSLAAIGKNTTESFYAQAPAYSYFSGCSGGGRQAMTIAQRYPSDFDGILAVAPAIDISSLIPAAYWPKQVAKGLDYYPESCEVETFTQAALDACDGLDGIVDGIISQPLRCNFTAASVVGKQYSCNGTNSTLPSQTAQIVQAASDGPTSFQHGISAPGISLDANLSATYIVPANSSADSDLLSGWFEVLIAKNDSSFSRDALTDDDFFQALYQSRQEYFGSLDAHDPLLTSLRESGTKLLNWQGMADETIPVKINTRYYDQVLAVSPEGVQDYYRFFEAPGVGHCYGGEGALPAQAFDQLRAWVENGTVPEVLYATKENETRTLCPYPGVQTLVGYGDYGEAKFDCRA</sequence>
<reference evidence="9" key="1">
    <citation type="submission" date="2022-06" db="EMBL/GenBank/DDBJ databases">
        <title>Complete genome sequences of two strains of the flax pathogen Septoria linicola.</title>
        <authorList>
            <person name="Lapalu N."/>
            <person name="Simon A."/>
            <person name="Demenou B."/>
            <person name="Paumier D."/>
            <person name="Guillot M.-P."/>
            <person name="Gout L."/>
            <person name="Valade R."/>
        </authorList>
    </citation>
    <scope>NUCLEOTIDE SEQUENCE</scope>
    <source>
        <strain evidence="9">SE15195</strain>
    </source>
</reference>
<evidence type="ECO:0000256" key="4">
    <source>
        <dbReference type="ARBA" id="ARBA00022729"/>
    </source>
</evidence>
<dbReference type="PANTHER" id="PTHR33938:SF8">
    <property type="entry name" value="CARBOXYLIC ESTER HYDROLASE"/>
    <property type="match status" value="1"/>
</dbReference>
<keyword evidence="3" id="KW-0479">Metal-binding</keyword>
<dbReference type="EC" id="3.1.1.-" evidence="8"/>
<keyword evidence="10" id="KW-1185">Reference proteome</keyword>
<dbReference type="InterPro" id="IPR029058">
    <property type="entry name" value="AB_hydrolase_fold"/>
</dbReference>
<dbReference type="Proteomes" id="UP001056384">
    <property type="component" value="Chromosome 6"/>
</dbReference>
<dbReference type="AlphaFoldDB" id="A0A9Q9EJT5"/>
<evidence type="ECO:0000256" key="2">
    <source>
        <dbReference type="ARBA" id="ARBA00022487"/>
    </source>
</evidence>
<evidence type="ECO:0000256" key="7">
    <source>
        <dbReference type="ARBA" id="ARBA00023157"/>
    </source>
</evidence>
<dbReference type="SUPFAM" id="SSF53474">
    <property type="entry name" value="alpha/beta-Hydrolases"/>
    <property type="match status" value="1"/>
</dbReference>
<keyword evidence="5 8" id="KW-0378">Hydrolase</keyword>
<proteinExistence type="inferred from homology"/>
<keyword evidence="7" id="KW-1015">Disulfide bond</keyword>
<accession>A0A9Q9EJT5</accession>
<evidence type="ECO:0000256" key="5">
    <source>
        <dbReference type="ARBA" id="ARBA00022801"/>
    </source>
</evidence>
<evidence type="ECO:0000256" key="3">
    <source>
        <dbReference type="ARBA" id="ARBA00022723"/>
    </source>
</evidence>
<keyword evidence="2" id="KW-0719">Serine esterase</keyword>
<name>A0A9Q9EJT5_9PEZI</name>
<keyword evidence="6" id="KW-0106">Calcium</keyword>
<dbReference type="GO" id="GO:0030600">
    <property type="term" value="F:feruloyl esterase activity"/>
    <property type="evidence" value="ECO:0007669"/>
    <property type="project" value="UniProtKB-ARBA"/>
</dbReference>
<dbReference type="GO" id="GO:0046872">
    <property type="term" value="F:metal ion binding"/>
    <property type="evidence" value="ECO:0007669"/>
    <property type="project" value="UniProtKB-KW"/>
</dbReference>
<evidence type="ECO:0000313" key="9">
    <source>
        <dbReference type="EMBL" id="USW54106.1"/>
    </source>
</evidence>
<dbReference type="Gene3D" id="3.40.50.1820">
    <property type="entry name" value="alpha/beta hydrolase"/>
    <property type="match status" value="1"/>
</dbReference>
<organism evidence="9 10">
    <name type="scientific">Septoria linicola</name>
    <dbReference type="NCBI Taxonomy" id="215465"/>
    <lineage>
        <taxon>Eukaryota</taxon>
        <taxon>Fungi</taxon>
        <taxon>Dikarya</taxon>
        <taxon>Ascomycota</taxon>
        <taxon>Pezizomycotina</taxon>
        <taxon>Dothideomycetes</taxon>
        <taxon>Dothideomycetidae</taxon>
        <taxon>Mycosphaerellales</taxon>
        <taxon>Mycosphaerellaceae</taxon>
        <taxon>Septoria</taxon>
    </lineage>
</organism>
<evidence type="ECO:0000313" key="10">
    <source>
        <dbReference type="Proteomes" id="UP001056384"/>
    </source>
</evidence>
<protein>
    <recommendedName>
        <fullName evidence="8">Carboxylic ester hydrolase</fullName>
        <ecNumber evidence="8">3.1.1.-</ecNumber>
    </recommendedName>
</protein>
<dbReference type="PANTHER" id="PTHR33938">
    <property type="entry name" value="FERULOYL ESTERASE B-RELATED"/>
    <property type="match status" value="1"/>
</dbReference>
<dbReference type="InterPro" id="IPR011118">
    <property type="entry name" value="Tannase/feruloyl_esterase"/>
</dbReference>
<dbReference type="Pfam" id="PF07519">
    <property type="entry name" value="Tannase"/>
    <property type="match status" value="1"/>
</dbReference>
<comment type="similarity">
    <text evidence="1 8">Belongs to the tannase family.</text>
</comment>
<evidence type="ECO:0000256" key="8">
    <source>
        <dbReference type="RuleBase" id="RU361238"/>
    </source>
</evidence>